<keyword evidence="4" id="KW-0479">Metal-binding</keyword>
<organism evidence="8">
    <name type="scientific">Bradyrhizobium barranii subsp. barranii</name>
    <dbReference type="NCBI Taxonomy" id="2823807"/>
    <lineage>
        <taxon>Bacteria</taxon>
        <taxon>Pseudomonadati</taxon>
        <taxon>Pseudomonadota</taxon>
        <taxon>Alphaproteobacteria</taxon>
        <taxon>Hyphomicrobiales</taxon>
        <taxon>Nitrobacteraceae</taxon>
        <taxon>Bradyrhizobium</taxon>
        <taxon>Bradyrhizobium barranii</taxon>
    </lineage>
</organism>
<dbReference type="PROSITE" id="PS01305">
    <property type="entry name" value="MOAA_NIFB_PQQE"/>
    <property type="match status" value="1"/>
</dbReference>
<evidence type="ECO:0000313" key="10">
    <source>
        <dbReference type="Proteomes" id="UP000564836"/>
    </source>
</evidence>
<evidence type="ECO:0000256" key="3">
    <source>
        <dbReference type="ARBA" id="ARBA00022691"/>
    </source>
</evidence>
<dbReference type="SUPFAM" id="SSF102114">
    <property type="entry name" value="Radical SAM enzymes"/>
    <property type="match status" value="1"/>
</dbReference>
<evidence type="ECO:0000256" key="4">
    <source>
        <dbReference type="ARBA" id="ARBA00022723"/>
    </source>
</evidence>
<dbReference type="GO" id="GO:0003824">
    <property type="term" value="F:catalytic activity"/>
    <property type="evidence" value="ECO:0007669"/>
    <property type="project" value="InterPro"/>
</dbReference>
<dbReference type="PANTHER" id="PTHR43787">
    <property type="entry name" value="FEMO COFACTOR BIOSYNTHESIS PROTEIN NIFB-RELATED"/>
    <property type="match status" value="1"/>
</dbReference>
<dbReference type="Gene3D" id="3.20.20.70">
    <property type="entry name" value="Aldolase class I"/>
    <property type="match status" value="1"/>
</dbReference>
<reference evidence="8" key="2">
    <citation type="submission" date="2020-06" db="EMBL/GenBank/DDBJ databases">
        <title>Whole Genome Sequence of Bradyrhizobium sp. Strain 323S2.</title>
        <authorList>
            <person name="Bromfield E.S.P."/>
        </authorList>
    </citation>
    <scope>NUCLEOTIDE SEQUENCE [LARGE SCALE GENOMIC DNA]</scope>
    <source>
        <strain evidence="8">323S2</strain>
    </source>
</reference>
<accession>A0A7Z0QNU1</accession>
<keyword evidence="6" id="KW-0411">Iron-sulfur</keyword>
<dbReference type="EMBL" id="JACBFH010000004">
    <property type="protein sequence ID" value="NYY96720.1"/>
    <property type="molecule type" value="Genomic_DNA"/>
</dbReference>
<comment type="cofactor">
    <cofactor evidence="1">
        <name>[4Fe-4S] cluster</name>
        <dbReference type="ChEBI" id="CHEBI:49883"/>
    </cofactor>
</comment>
<evidence type="ECO:0000313" key="9">
    <source>
        <dbReference type="EMBL" id="UGX89621.1"/>
    </source>
</evidence>
<proteinExistence type="predicted"/>
<dbReference type="SFLD" id="SFLDS00029">
    <property type="entry name" value="Radical_SAM"/>
    <property type="match status" value="1"/>
</dbReference>
<geneLocation type="plasmid" evidence="9 10">
    <name>pBb323S2a</name>
</geneLocation>
<keyword evidence="9" id="KW-0614">Plasmid</keyword>
<dbReference type="GO" id="GO:0051539">
    <property type="term" value="F:4 iron, 4 sulfur cluster binding"/>
    <property type="evidence" value="ECO:0007669"/>
    <property type="project" value="UniProtKB-KW"/>
</dbReference>
<keyword evidence="2" id="KW-0004">4Fe-4S</keyword>
<evidence type="ECO:0000313" key="8">
    <source>
        <dbReference type="EMBL" id="NYY96720.1"/>
    </source>
</evidence>
<dbReference type="CDD" id="cd01335">
    <property type="entry name" value="Radical_SAM"/>
    <property type="match status" value="1"/>
</dbReference>
<name>A0A7Z0QNU1_9BRAD</name>
<dbReference type="Pfam" id="PF04055">
    <property type="entry name" value="Radical_SAM"/>
    <property type="match status" value="1"/>
</dbReference>
<reference evidence="9 10" key="3">
    <citation type="journal article" date="2022" name="Int. J. Syst. Evol. Microbiol.">
        <title>Strains of Bradyrhizobium barranii sp. nov. associated with legumes native to Canada are symbionts of soybeans and belong to different subspecies (subsp. barranii subsp. nov. and subsp. apii subsp. nov.) and symbiovars (sv. glycinearum and sv. septentrionale).</title>
        <authorList>
            <person name="Bromfield E.S.P."/>
            <person name="Cloutier S."/>
            <person name="Wasai-Hara S."/>
            <person name="Minamisawa K."/>
        </authorList>
    </citation>
    <scope>NUCLEOTIDE SEQUENCE [LARGE SCALE GENOMIC DNA]</scope>
    <source>
        <strain evidence="9 10">323S2</strain>
        <plasmid evidence="10">pBb323S2a</plasmid>
    </source>
</reference>
<reference evidence="9 10" key="1">
    <citation type="journal article" date="2017" name="Syst. Appl. Microbiol.">
        <title>Soybeans inoculated with root zone soils of Canadian native legumes harbour diverse and novel Bradyrhizobium spp. that possess agricultural potential.</title>
        <authorList>
            <person name="Bromfield E.S.P."/>
            <person name="Cloutier S."/>
            <person name="Tambong J.T."/>
            <person name="Tran Thi T.V."/>
        </authorList>
    </citation>
    <scope>NUCLEOTIDE SEQUENCE [LARGE SCALE GENOMIC DNA]</scope>
    <source>
        <strain evidence="9 10">323S2</strain>
    </source>
</reference>
<feature type="domain" description="Radical SAM core" evidence="7">
    <location>
        <begin position="10"/>
        <end position="149"/>
    </location>
</feature>
<dbReference type="RefSeq" id="WP_166354070.1">
    <property type="nucleotide sequence ID" value="NZ_CP049700.1"/>
</dbReference>
<sequence length="307" mass="34947">MSSFSVTLLLTEKCNLRCDYCYERYEYKGSDERQADLIKNFFGVLSHKYDSVDVSFFGGEPMLAFHRMREIMAHNSELNCAFSYSLTSNGTMLTLTKLQELLDENLVQFQITLDGWKDSHDKARHTKIGDGTFNLIYENLLSYRKAVGDFTGVIRANASPTNADDIGRLAENIGKDFGDDPRFKTFIRPVGKWGGTNDDDLAVLDRKTYREIEESFYRVVRDTMHWRIDTELCYAAMPNHLLVYPDGRLGKCTVGLHDALNDIGRIREDGGILVDSEKFSFWSRGLMTGNEEQKACPYWAPGEAPSS</sequence>
<keyword evidence="3" id="KW-0949">S-adenosyl-L-methionine</keyword>
<evidence type="ECO:0000256" key="1">
    <source>
        <dbReference type="ARBA" id="ARBA00001966"/>
    </source>
</evidence>
<dbReference type="SFLD" id="SFLDG01067">
    <property type="entry name" value="SPASM/twitch_domain_containing"/>
    <property type="match status" value="1"/>
</dbReference>
<dbReference type="InterPro" id="IPR007197">
    <property type="entry name" value="rSAM"/>
</dbReference>
<dbReference type="InterPro" id="IPR013785">
    <property type="entry name" value="Aldolase_TIM"/>
</dbReference>
<evidence type="ECO:0000259" key="7">
    <source>
        <dbReference type="Pfam" id="PF04055"/>
    </source>
</evidence>
<dbReference type="InterPro" id="IPR000385">
    <property type="entry name" value="MoaA_NifB_PqqE_Fe-S-bd_CS"/>
</dbReference>
<evidence type="ECO:0000256" key="6">
    <source>
        <dbReference type="ARBA" id="ARBA00023014"/>
    </source>
</evidence>
<protein>
    <submittedName>
        <fullName evidence="8">Radical SAM protein</fullName>
    </submittedName>
</protein>
<evidence type="ECO:0000256" key="2">
    <source>
        <dbReference type="ARBA" id="ARBA00022485"/>
    </source>
</evidence>
<evidence type="ECO:0000256" key="5">
    <source>
        <dbReference type="ARBA" id="ARBA00023004"/>
    </source>
</evidence>
<dbReference type="Proteomes" id="UP000564836">
    <property type="component" value="Plasmid pBb323S2a"/>
</dbReference>
<gene>
    <name evidence="9" type="ORF">G6321_00002505</name>
    <name evidence="8" type="ORF">G6321_53390</name>
</gene>
<keyword evidence="5" id="KW-0408">Iron</keyword>
<dbReference type="GO" id="GO:0046872">
    <property type="term" value="F:metal ion binding"/>
    <property type="evidence" value="ECO:0007669"/>
    <property type="project" value="UniProtKB-KW"/>
</dbReference>
<dbReference type="UniPathway" id="UPA00782"/>
<dbReference type="EMBL" id="CP088278">
    <property type="protein sequence ID" value="UGX89621.1"/>
    <property type="molecule type" value="Genomic_DNA"/>
</dbReference>
<dbReference type="PANTHER" id="PTHR43787:SF3">
    <property type="entry name" value="ARYLSULFATASE REGULATORY PROTEIN"/>
    <property type="match status" value="1"/>
</dbReference>
<dbReference type="InterPro" id="IPR058240">
    <property type="entry name" value="rSAM_sf"/>
</dbReference>
<dbReference type="AlphaFoldDB" id="A0A7Z0QNU1"/>